<evidence type="ECO:0000313" key="1">
    <source>
        <dbReference type="EMBL" id="KAF3542992.1"/>
    </source>
</evidence>
<protein>
    <submittedName>
        <fullName evidence="1">Uncharacterized protein</fullName>
    </submittedName>
</protein>
<comment type="caution">
    <text evidence="1">The sequence shown here is derived from an EMBL/GenBank/DDBJ whole genome shotgun (WGS) entry which is preliminary data.</text>
</comment>
<sequence>MWSKLISLAEAKQFDLLVRRGTLEQGMFEEKSLDPDMKGDLGSTNLEHTADSRFSCGARGETIIEVAIFDPMKKKKKMIGTKDVFSLVMFEVKLGIACRFCCRQMKMMQVSTVKSLPNQNRFGLGTGTDQSVSLTGSVSINFCPVSYLFLLIRGFA</sequence>
<dbReference type="EMBL" id="QGKV02000832">
    <property type="protein sequence ID" value="KAF3542992.1"/>
    <property type="molecule type" value="Genomic_DNA"/>
</dbReference>
<organism evidence="1 2">
    <name type="scientific">Brassica cretica</name>
    <name type="common">Mustard</name>
    <dbReference type="NCBI Taxonomy" id="69181"/>
    <lineage>
        <taxon>Eukaryota</taxon>
        <taxon>Viridiplantae</taxon>
        <taxon>Streptophyta</taxon>
        <taxon>Embryophyta</taxon>
        <taxon>Tracheophyta</taxon>
        <taxon>Spermatophyta</taxon>
        <taxon>Magnoliopsida</taxon>
        <taxon>eudicotyledons</taxon>
        <taxon>Gunneridae</taxon>
        <taxon>Pentapetalae</taxon>
        <taxon>rosids</taxon>
        <taxon>malvids</taxon>
        <taxon>Brassicales</taxon>
        <taxon>Brassicaceae</taxon>
        <taxon>Brassiceae</taxon>
        <taxon>Brassica</taxon>
    </lineage>
</organism>
<dbReference type="Proteomes" id="UP000266723">
    <property type="component" value="Unassembled WGS sequence"/>
</dbReference>
<reference evidence="1 2" key="1">
    <citation type="journal article" date="2020" name="BMC Genomics">
        <title>Intraspecific diversification of the crop wild relative Brassica cretica Lam. using demographic model selection.</title>
        <authorList>
            <person name="Kioukis A."/>
            <person name="Michalopoulou V.A."/>
            <person name="Briers L."/>
            <person name="Pirintsos S."/>
            <person name="Studholme D.J."/>
            <person name="Pavlidis P."/>
            <person name="Sarris P.F."/>
        </authorList>
    </citation>
    <scope>NUCLEOTIDE SEQUENCE [LARGE SCALE GENOMIC DNA]</scope>
    <source>
        <strain evidence="2">cv. PFS-1207/04</strain>
    </source>
</reference>
<evidence type="ECO:0000313" key="2">
    <source>
        <dbReference type="Proteomes" id="UP000266723"/>
    </source>
</evidence>
<keyword evidence="2" id="KW-1185">Reference proteome</keyword>
<gene>
    <name evidence="1" type="ORF">DY000_02010294</name>
</gene>
<name>A0ABQ7BUM1_BRACR</name>
<proteinExistence type="predicted"/>
<accession>A0ABQ7BUM1</accession>